<accession>S4PJM6</accession>
<organism evidence="1">
    <name type="scientific">Pararge aegeria</name>
    <name type="common">speckled wood butterfly</name>
    <dbReference type="NCBI Taxonomy" id="116150"/>
    <lineage>
        <taxon>Eukaryota</taxon>
        <taxon>Metazoa</taxon>
        <taxon>Ecdysozoa</taxon>
        <taxon>Arthropoda</taxon>
        <taxon>Hexapoda</taxon>
        <taxon>Insecta</taxon>
        <taxon>Pterygota</taxon>
        <taxon>Neoptera</taxon>
        <taxon>Endopterygota</taxon>
        <taxon>Lepidoptera</taxon>
        <taxon>Glossata</taxon>
        <taxon>Ditrysia</taxon>
        <taxon>Papilionoidea</taxon>
        <taxon>Nymphalidae</taxon>
        <taxon>Satyrinae</taxon>
        <taxon>Satyrini</taxon>
        <taxon>Parargina</taxon>
        <taxon>Pararge</taxon>
    </lineage>
</organism>
<dbReference type="AlphaFoldDB" id="S4PJM6"/>
<name>S4PJM6_9NEOP</name>
<dbReference type="EMBL" id="GAIX01004885">
    <property type="protein sequence ID" value="JAA87675.1"/>
    <property type="molecule type" value="Transcribed_RNA"/>
</dbReference>
<evidence type="ECO:0000313" key="1">
    <source>
        <dbReference type="EMBL" id="JAA87675.1"/>
    </source>
</evidence>
<reference evidence="1" key="1">
    <citation type="journal article" date="2013" name="BMC Genomics">
        <title>Unscrambling butterfly oogenesis.</title>
        <authorList>
            <person name="Carter J.M."/>
            <person name="Baker S.C."/>
            <person name="Pink R."/>
            <person name="Carter D.R."/>
            <person name="Collins A."/>
            <person name="Tomlin J."/>
            <person name="Gibbs M."/>
            <person name="Breuker C.J."/>
        </authorList>
    </citation>
    <scope>NUCLEOTIDE SEQUENCE</scope>
    <source>
        <tissue evidence="1">Ovary</tissue>
    </source>
</reference>
<protein>
    <submittedName>
        <fullName evidence="1">Uncharacterized protein</fullName>
    </submittedName>
</protein>
<proteinExistence type="predicted"/>
<sequence length="74" mass="8845">MVSRFSNRSIFFSRIYTIVSIKILSFLVTNGNENTKELHLDNYKVTYDDARDASWKSTRQLVWLHYRVEIISRT</sequence>
<reference evidence="1" key="2">
    <citation type="submission" date="2013-05" db="EMBL/GenBank/DDBJ databases">
        <authorList>
            <person name="Carter J.-M."/>
            <person name="Baker S.C."/>
            <person name="Pink R."/>
            <person name="Carter D.R.F."/>
            <person name="Collins A."/>
            <person name="Tomlin J."/>
            <person name="Gibbs M."/>
            <person name="Breuker C.J."/>
        </authorList>
    </citation>
    <scope>NUCLEOTIDE SEQUENCE</scope>
    <source>
        <tissue evidence="1">Ovary</tissue>
    </source>
</reference>